<dbReference type="PRINTS" id="PR00783">
    <property type="entry name" value="MINTRINSICP"/>
</dbReference>
<dbReference type="Proteomes" id="UP000001514">
    <property type="component" value="Unassembled WGS sequence"/>
</dbReference>
<dbReference type="HOGENOM" id="CLU_020019_10_0_1"/>
<protein>
    <recommendedName>
        <fullName evidence="10">Aquaporin</fullName>
    </recommendedName>
</protein>
<dbReference type="OrthoDB" id="3222at2759"/>
<feature type="non-terminal residue" evidence="8">
    <location>
        <position position="182"/>
    </location>
</feature>
<dbReference type="InterPro" id="IPR000425">
    <property type="entry name" value="MIP"/>
</dbReference>
<keyword evidence="9" id="KW-1185">Reference proteome</keyword>
<accession>D8QZ04</accession>
<dbReference type="PANTHER" id="PTHR47002">
    <property type="entry name" value="AQUAPORIN-LIKE"/>
    <property type="match status" value="1"/>
</dbReference>
<keyword evidence="5" id="KW-0813">Transport</keyword>
<evidence type="ECO:0000256" key="1">
    <source>
        <dbReference type="ARBA" id="ARBA00004141"/>
    </source>
</evidence>
<reference evidence="8 9" key="1">
    <citation type="journal article" date="2011" name="Science">
        <title>The Selaginella genome identifies genetic changes associated with the evolution of vascular plants.</title>
        <authorList>
            <person name="Banks J.A."/>
            <person name="Nishiyama T."/>
            <person name="Hasebe M."/>
            <person name="Bowman J.L."/>
            <person name="Gribskov M."/>
            <person name="dePamphilis C."/>
            <person name="Albert V.A."/>
            <person name="Aono N."/>
            <person name="Aoyama T."/>
            <person name="Ambrose B.A."/>
            <person name="Ashton N.W."/>
            <person name="Axtell M.J."/>
            <person name="Barker E."/>
            <person name="Barker M.S."/>
            <person name="Bennetzen J.L."/>
            <person name="Bonawitz N.D."/>
            <person name="Chapple C."/>
            <person name="Cheng C."/>
            <person name="Correa L.G."/>
            <person name="Dacre M."/>
            <person name="DeBarry J."/>
            <person name="Dreyer I."/>
            <person name="Elias M."/>
            <person name="Engstrom E.M."/>
            <person name="Estelle M."/>
            <person name="Feng L."/>
            <person name="Finet C."/>
            <person name="Floyd S.K."/>
            <person name="Frommer W.B."/>
            <person name="Fujita T."/>
            <person name="Gramzow L."/>
            <person name="Gutensohn M."/>
            <person name="Harholt J."/>
            <person name="Hattori M."/>
            <person name="Heyl A."/>
            <person name="Hirai T."/>
            <person name="Hiwatashi Y."/>
            <person name="Ishikawa M."/>
            <person name="Iwata M."/>
            <person name="Karol K.G."/>
            <person name="Koehler B."/>
            <person name="Kolukisaoglu U."/>
            <person name="Kubo M."/>
            <person name="Kurata T."/>
            <person name="Lalonde S."/>
            <person name="Li K."/>
            <person name="Li Y."/>
            <person name="Litt A."/>
            <person name="Lyons E."/>
            <person name="Manning G."/>
            <person name="Maruyama T."/>
            <person name="Michael T.P."/>
            <person name="Mikami K."/>
            <person name="Miyazaki S."/>
            <person name="Morinaga S."/>
            <person name="Murata T."/>
            <person name="Mueller-Roeber B."/>
            <person name="Nelson D.R."/>
            <person name="Obara M."/>
            <person name="Oguri Y."/>
            <person name="Olmstead R.G."/>
            <person name="Onodera N."/>
            <person name="Petersen B.L."/>
            <person name="Pils B."/>
            <person name="Prigge M."/>
            <person name="Rensing S.A."/>
            <person name="Riano-Pachon D.M."/>
            <person name="Roberts A.W."/>
            <person name="Sato Y."/>
            <person name="Scheller H.V."/>
            <person name="Schulz B."/>
            <person name="Schulz C."/>
            <person name="Shakirov E.V."/>
            <person name="Shibagaki N."/>
            <person name="Shinohara N."/>
            <person name="Shippen D.E."/>
            <person name="Soerensen I."/>
            <person name="Sotooka R."/>
            <person name="Sugimoto N."/>
            <person name="Sugita M."/>
            <person name="Sumikawa N."/>
            <person name="Tanurdzic M."/>
            <person name="Theissen G."/>
            <person name="Ulvskov P."/>
            <person name="Wakazuki S."/>
            <person name="Weng J.K."/>
            <person name="Willats W.W."/>
            <person name="Wipf D."/>
            <person name="Wolf P.G."/>
            <person name="Yang L."/>
            <person name="Zimmer A.D."/>
            <person name="Zhu Q."/>
            <person name="Mitros T."/>
            <person name="Hellsten U."/>
            <person name="Loque D."/>
            <person name="Otillar R."/>
            <person name="Salamov A."/>
            <person name="Schmutz J."/>
            <person name="Shapiro H."/>
            <person name="Lindquist E."/>
            <person name="Lucas S."/>
            <person name="Rokhsar D."/>
            <person name="Grigoriev I.V."/>
        </authorList>
    </citation>
    <scope>NUCLEOTIDE SEQUENCE [LARGE SCALE GENOMIC DNA]</scope>
</reference>
<dbReference type="Pfam" id="PF00230">
    <property type="entry name" value="MIP"/>
    <property type="match status" value="1"/>
</dbReference>
<dbReference type="GO" id="GO:0016020">
    <property type="term" value="C:membrane"/>
    <property type="evidence" value="ECO:0007669"/>
    <property type="project" value="UniProtKB-SubCell"/>
</dbReference>
<comment type="subcellular location">
    <subcellularLocation>
        <location evidence="1">Membrane</location>
        <topology evidence="1">Multi-pass membrane protein</topology>
    </subcellularLocation>
</comment>
<dbReference type="PANTHER" id="PTHR47002:SF2">
    <property type="entry name" value="AQUAPORIN AQPAE.A-LIKE"/>
    <property type="match status" value="1"/>
</dbReference>
<dbReference type="OMA" id="FFASIWM"/>
<feature type="transmembrane region" description="Helical" evidence="6">
    <location>
        <begin position="82"/>
        <end position="102"/>
    </location>
</feature>
<dbReference type="KEGG" id="smo:SELMODRAFT_27726"/>
<dbReference type="eggNOG" id="KOG0223">
    <property type="taxonomic scope" value="Eukaryota"/>
</dbReference>
<dbReference type="Gramene" id="EFJ34702">
    <property type="protein sequence ID" value="EFJ34702"/>
    <property type="gene ID" value="SELMODRAFT_27726"/>
</dbReference>
<dbReference type="EMBL" id="GL377574">
    <property type="protein sequence ID" value="EFJ31010.1"/>
    <property type="molecule type" value="Genomic_DNA"/>
</dbReference>
<feature type="non-terminal residue" evidence="8">
    <location>
        <position position="1"/>
    </location>
</feature>
<comment type="similarity">
    <text evidence="5">Belongs to the MIP/aquaporin (TC 1.A.8) family.</text>
</comment>
<evidence type="ECO:0000313" key="7">
    <source>
        <dbReference type="EMBL" id="EFJ31010.1"/>
    </source>
</evidence>
<keyword evidence="2 5" id="KW-0812">Transmembrane</keyword>
<evidence type="ECO:0000313" key="8">
    <source>
        <dbReference type="EMBL" id="EFJ34702.1"/>
    </source>
</evidence>
<evidence type="ECO:0000256" key="5">
    <source>
        <dbReference type="RuleBase" id="RU000477"/>
    </source>
</evidence>
<evidence type="ECO:0000256" key="2">
    <source>
        <dbReference type="ARBA" id="ARBA00022692"/>
    </source>
</evidence>
<dbReference type="InParanoid" id="D8QZ04"/>
<dbReference type="AlphaFoldDB" id="D8QZ04"/>
<dbReference type="KEGG" id="smo:SELMODRAFT_17607"/>
<feature type="transmembrane region" description="Helical" evidence="6">
    <location>
        <begin position="165"/>
        <end position="181"/>
    </location>
</feature>
<evidence type="ECO:0000256" key="6">
    <source>
        <dbReference type="SAM" id="Phobius"/>
    </source>
</evidence>
<gene>
    <name evidence="7" type="ORF">SELMODRAFT_17607</name>
    <name evidence="8" type="ORF">SELMODRAFT_27726</name>
</gene>
<dbReference type="Gramene" id="EFJ31010">
    <property type="protein sequence ID" value="EFJ31010"/>
    <property type="gene ID" value="SELMODRAFT_17607"/>
</dbReference>
<name>D8QZ04_SELML</name>
<evidence type="ECO:0000313" key="9">
    <source>
        <dbReference type="Proteomes" id="UP000001514"/>
    </source>
</evidence>
<dbReference type="Gene3D" id="1.20.1080.10">
    <property type="entry name" value="Glycerol uptake facilitator protein"/>
    <property type="match status" value="1"/>
</dbReference>
<dbReference type="GO" id="GO:0015267">
    <property type="term" value="F:channel activity"/>
    <property type="evidence" value="ECO:0007669"/>
    <property type="project" value="InterPro"/>
</dbReference>
<dbReference type="SUPFAM" id="SSF81338">
    <property type="entry name" value="Aquaporin-like"/>
    <property type="match status" value="1"/>
</dbReference>
<organism evidence="9">
    <name type="scientific">Selaginella moellendorffii</name>
    <name type="common">Spikemoss</name>
    <dbReference type="NCBI Taxonomy" id="88036"/>
    <lineage>
        <taxon>Eukaryota</taxon>
        <taxon>Viridiplantae</taxon>
        <taxon>Streptophyta</taxon>
        <taxon>Embryophyta</taxon>
        <taxon>Tracheophyta</taxon>
        <taxon>Lycopodiopsida</taxon>
        <taxon>Selaginellales</taxon>
        <taxon>Selaginellaceae</taxon>
        <taxon>Selaginella</taxon>
    </lineage>
</organism>
<dbReference type="InterPro" id="IPR023271">
    <property type="entry name" value="Aquaporin-like"/>
</dbReference>
<evidence type="ECO:0000256" key="4">
    <source>
        <dbReference type="ARBA" id="ARBA00023136"/>
    </source>
</evidence>
<evidence type="ECO:0008006" key="10">
    <source>
        <dbReference type="Google" id="ProtNLM"/>
    </source>
</evidence>
<keyword evidence="4 6" id="KW-0472">Membrane</keyword>
<feature type="transmembrane region" description="Helical" evidence="6">
    <location>
        <begin position="114"/>
        <end position="134"/>
    </location>
</feature>
<dbReference type="STRING" id="88036.D8QZ04"/>
<sequence>VGAGHLNPIFTYTTMLTGHTTAVRAMLYMAAQSLGALIGTLAAKQVVARDFVEKNSLAGCLLGEVVRTSRGLEWPEGLTPRAGLISEIFFTFLLIFVAYSTLLEPGNFRQTGPILAALSIGGAAGLFTFISSQLKSPYYSGAGMNPARCLGPAIVQGSTLWDCHWVFWAGPFIAGTIFGVVF</sequence>
<evidence type="ECO:0000256" key="3">
    <source>
        <dbReference type="ARBA" id="ARBA00022989"/>
    </source>
</evidence>
<keyword evidence="3 6" id="KW-1133">Transmembrane helix</keyword>
<dbReference type="EMBL" id="GL377569">
    <property type="protein sequence ID" value="EFJ34702.1"/>
    <property type="molecule type" value="Genomic_DNA"/>
</dbReference>
<proteinExistence type="inferred from homology"/>